<evidence type="ECO:0000313" key="1">
    <source>
        <dbReference type="EMBL" id="KAK3799860.1"/>
    </source>
</evidence>
<organism evidence="1 2">
    <name type="scientific">Elysia crispata</name>
    <name type="common">lettuce slug</name>
    <dbReference type="NCBI Taxonomy" id="231223"/>
    <lineage>
        <taxon>Eukaryota</taxon>
        <taxon>Metazoa</taxon>
        <taxon>Spiralia</taxon>
        <taxon>Lophotrochozoa</taxon>
        <taxon>Mollusca</taxon>
        <taxon>Gastropoda</taxon>
        <taxon>Heterobranchia</taxon>
        <taxon>Euthyneura</taxon>
        <taxon>Panpulmonata</taxon>
        <taxon>Sacoglossa</taxon>
        <taxon>Placobranchoidea</taxon>
        <taxon>Plakobranchidae</taxon>
        <taxon>Elysia</taxon>
    </lineage>
</organism>
<accession>A0AAE1EAU0</accession>
<gene>
    <name evidence="1" type="ORF">RRG08_048583</name>
</gene>
<protein>
    <submittedName>
        <fullName evidence="1">Uncharacterized protein</fullName>
    </submittedName>
</protein>
<proteinExistence type="predicted"/>
<comment type="caution">
    <text evidence="1">The sequence shown here is derived from an EMBL/GenBank/DDBJ whole genome shotgun (WGS) entry which is preliminary data.</text>
</comment>
<dbReference type="EMBL" id="JAWDGP010000534">
    <property type="protein sequence ID" value="KAK3799860.1"/>
    <property type="molecule type" value="Genomic_DNA"/>
</dbReference>
<keyword evidence="2" id="KW-1185">Reference proteome</keyword>
<dbReference type="AlphaFoldDB" id="A0AAE1EAU0"/>
<sequence length="107" mass="12617">MFAWRFLLIQVVIDESRILFRRSQWRKYSRNSGKRDTNDQGGRDLYRATRRVCCRKYRVFHGTECSDTPHSGVSAVESTECFMEQNARIHLTQACRPCRFSCPLPKP</sequence>
<reference evidence="1" key="1">
    <citation type="journal article" date="2023" name="G3 (Bethesda)">
        <title>A reference genome for the long-term kleptoplast-retaining sea slug Elysia crispata morphotype clarki.</title>
        <authorList>
            <person name="Eastman K.E."/>
            <person name="Pendleton A.L."/>
            <person name="Shaikh M.A."/>
            <person name="Suttiyut T."/>
            <person name="Ogas R."/>
            <person name="Tomko P."/>
            <person name="Gavelis G."/>
            <person name="Widhalm J.R."/>
            <person name="Wisecaver J.H."/>
        </authorList>
    </citation>
    <scope>NUCLEOTIDE SEQUENCE</scope>
    <source>
        <strain evidence="1">ECLA1</strain>
    </source>
</reference>
<dbReference type="Proteomes" id="UP001283361">
    <property type="component" value="Unassembled WGS sequence"/>
</dbReference>
<name>A0AAE1EAU0_9GAST</name>
<evidence type="ECO:0000313" key="2">
    <source>
        <dbReference type="Proteomes" id="UP001283361"/>
    </source>
</evidence>